<dbReference type="CDD" id="cd20393">
    <property type="entry name" value="Tudor_SGF29_rpt1"/>
    <property type="match status" value="1"/>
</dbReference>
<reference evidence="8" key="1">
    <citation type="journal article" date="2013" name="Genome Announc.">
        <title>Genome sequence of the food spoilage yeast Zygosaccharomyces bailii CLIB 213(T).</title>
        <authorList>
            <person name="Galeote V."/>
            <person name="Bigey F."/>
            <person name="Devillers H."/>
            <person name="Neuveglise C."/>
            <person name="Dequin S."/>
        </authorList>
    </citation>
    <scope>NUCLEOTIDE SEQUENCE [LARGE SCALE GENOMIC DNA]</scope>
    <source>
        <strain evidence="8">CLIB 213 / ATCC 58445 / CBS 680 / CCRC 21525 / NBRC 1098 / NCYC 1416 / NRRL Y-2227</strain>
    </source>
</reference>
<evidence type="ECO:0000256" key="2">
    <source>
        <dbReference type="ARBA" id="ARBA00023015"/>
    </source>
</evidence>
<dbReference type="Gene3D" id="2.30.30.140">
    <property type="match status" value="1"/>
</dbReference>
<dbReference type="AlphaFoldDB" id="A0A8J2XBE5"/>
<dbReference type="GO" id="GO:0000124">
    <property type="term" value="C:SAGA complex"/>
    <property type="evidence" value="ECO:0007669"/>
    <property type="project" value="InterPro"/>
</dbReference>
<dbReference type="Pfam" id="PF07039">
    <property type="entry name" value="SGF29_Tudor"/>
    <property type="match status" value="1"/>
</dbReference>
<dbReference type="PANTHER" id="PTHR21539">
    <property type="entry name" value="SAGA-ASSOCIATED FACTOR 29"/>
    <property type="match status" value="1"/>
</dbReference>
<feature type="region of interest" description="Disordered" evidence="5">
    <location>
        <begin position="94"/>
        <end position="114"/>
    </location>
</feature>
<comment type="subcellular location">
    <subcellularLocation>
        <location evidence="1">Nucleus</location>
    </subcellularLocation>
</comment>
<proteinExistence type="predicted"/>
<dbReference type="InterPro" id="IPR037802">
    <property type="entry name" value="SGF29"/>
</dbReference>
<evidence type="ECO:0000259" key="6">
    <source>
        <dbReference type="PROSITE" id="PS51518"/>
    </source>
</evidence>
<keyword evidence="4" id="KW-0539">Nucleus</keyword>
<dbReference type="InterPro" id="IPR047287">
    <property type="entry name" value="Tudor_SGF29_rpt2"/>
</dbReference>
<feature type="compositionally biased region" description="Pro residues" evidence="5">
    <location>
        <begin position="97"/>
        <end position="107"/>
    </location>
</feature>
<dbReference type="CDD" id="cd20394">
    <property type="entry name" value="Tudor_SGF29_rpt2"/>
    <property type="match status" value="1"/>
</dbReference>
<dbReference type="EMBL" id="HG316459">
    <property type="protein sequence ID" value="CDF90129.1"/>
    <property type="molecule type" value="Genomic_DNA"/>
</dbReference>
<keyword evidence="2" id="KW-0805">Transcription regulation</keyword>
<evidence type="ECO:0000256" key="3">
    <source>
        <dbReference type="ARBA" id="ARBA00023163"/>
    </source>
</evidence>
<dbReference type="InterPro" id="IPR047288">
    <property type="entry name" value="Tudor_SGF29_rpt1"/>
</dbReference>
<dbReference type="GO" id="GO:0005634">
    <property type="term" value="C:nucleus"/>
    <property type="evidence" value="ECO:0007669"/>
    <property type="project" value="UniProtKB-SubCell"/>
</dbReference>
<evidence type="ECO:0000256" key="4">
    <source>
        <dbReference type="ARBA" id="ARBA00023242"/>
    </source>
</evidence>
<sequence>MDGQWDLVISSLQDIYNANAVMGYDEDLDANKNGMTTLPPDQLQLQLERVQKHLENVKGAQRLVDAVEANVGIVLEHSLLKEREKERAHMSAKIPAKAPPPSSPVHPTPAGDSGAGANAVANTDVNTVIGPEVIGPDASGVASPPPPAHAAKPLGRSGWVSQYNPSGPIGVGSEVAFKPRKGGEAEWFQCEVVKVSVDGLRFEVRDPEPDELGNPGKTFKCNWKDIIFITPDITPKSQIPNYPPGTKVLARYPETTTFYPAVVIGTKRDGSCRLRFDGEEEVDKETEVLRRLVLPCPTISSTMAKK</sequence>
<evidence type="ECO:0000256" key="1">
    <source>
        <dbReference type="ARBA" id="ARBA00004123"/>
    </source>
</evidence>
<feature type="domain" description="SGF29 C-terminal" evidence="6">
    <location>
        <begin position="165"/>
        <end position="302"/>
    </location>
</feature>
<dbReference type="FunFam" id="2.30.30.140:FF:000055">
    <property type="entry name" value="SAGA complex component"/>
    <property type="match status" value="1"/>
</dbReference>
<protein>
    <submittedName>
        <fullName evidence="7">ZYBA0S06-01244g1_1</fullName>
    </submittedName>
</protein>
<name>A0A8J2XBE5_ZYGB2</name>
<dbReference type="InterPro" id="IPR010750">
    <property type="entry name" value="SGF29_tudor-like_dom"/>
</dbReference>
<dbReference type="PROSITE" id="PS51518">
    <property type="entry name" value="SGF29_C"/>
    <property type="match status" value="1"/>
</dbReference>
<accession>A0A8J2XBE5</accession>
<organism evidence="7 8">
    <name type="scientific">Zygosaccharomyces bailii (strain CLIB 213 / ATCC 58445 / CBS 680 / BCRC 21525 / NBRC 1098 / NCYC 1416 / NRRL Y-2227)</name>
    <dbReference type="NCBI Taxonomy" id="1333698"/>
    <lineage>
        <taxon>Eukaryota</taxon>
        <taxon>Fungi</taxon>
        <taxon>Dikarya</taxon>
        <taxon>Ascomycota</taxon>
        <taxon>Saccharomycotina</taxon>
        <taxon>Saccharomycetes</taxon>
        <taxon>Saccharomycetales</taxon>
        <taxon>Saccharomycetaceae</taxon>
        <taxon>Zygosaccharomyces</taxon>
    </lineage>
</organism>
<evidence type="ECO:0000313" key="7">
    <source>
        <dbReference type="EMBL" id="CDF90129.1"/>
    </source>
</evidence>
<evidence type="ECO:0000313" key="8">
    <source>
        <dbReference type="Proteomes" id="UP000019375"/>
    </source>
</evidence>
<gene>
    <name evidence="7" type="ORF">BN860_01244g</name>
</gene>
<dbReference type="OrthoDB" id="10265994at2759"/>
<keyword evidence="8" id="KW-1185">Reference proteome</keyword>
<keyword evidence="3" id="KW-0804">Transcription</keyword>
<dbReference type="PANTHER" id="PTHR21539:SF0">
    <property type="entry name" value="SAGA-ASSOCIATED FACTOR 29"/>
    <property type="match status" value="1"/>
</dbReference>
<dbReference type="Proteomes" id="UP000019375">
    <property type="component" value="Unassembled WGS sequence"/>
</dbReference>
<evidence type="ECO:0000256" key="5">
    <source>
        <dbReference type="SAM" id="MobiDB-lite"/>
    </source>
</evidence>